<evidence type="ECO:0000313" key="5">
    <source>
        <dbReference type="Proteomes" id="UP000271678"/>
    </source>
</evidence>
<comment type="function">
    <text evidence="2">Antitoxin component of a type II toxin-antitoxin (TA) system.</text>
</comment>
<dbReference type="Pfam" id="PF02604">
    <property type="entry name" value="PhdYeFM_antitox"/>
    <property type="match status" value="1"/>
</dbReference>
<dbReference type="Proteomes" id="UP000271678">
    <property type="component" value="Unassembled WGS sequence"/>
</dbReference>
<feature type="compositionally biased region" description="Basic and acidic residues" evidence="3">
    <location>
        <begin position="57"/>
        <end position="66"/>
    </location>
</feature>
<sequence>MKTISVGELRQNPTRMLDEVEAGQVYILTRHNREVARIVPSVSSATLIPPKRTGRSHTSELPRVELPDGMSMDELLDEVSGEW</sequence>
<evidence type="ECO:0000256" key="1">
    <source>
        <dbReference type="ARBA" id="ARBA00009981"/>
    </source>
</evidence>
<reference evidence="4 5" key="1">
    <citation type="submission" date="2018-11" db="EMBL/GenBank/DDBJ databases">
        <title>Draft genome of Simplicispira Flexivirga sp. BO-16.</title>
        <authorList>
            <person name="Im W.T."/>
        </authorList>
    </citation>
    <scope>NUCLEOTIDE SEQUENCE [LARGE SCALE GENOMIC DNA]</scope>
    <source>
        <strain evidence="4 5">BO-16</strain>
    </source>
</reference>
<comment type="similarity">
    <text evidence="1 2">Belongs to the phD/YefM antitoxin family.</text>
</comment>
<dbReference type="RefSeq" id="WP_123270810.1">
    <property type="nucleotide sequence ID" value="NZ_RJJQ01000005.1"/>
</dbReference>
<dbReference type="InterPro" id="IPR036165">
    <property type="entry name" value="YefM-like_sf"/>
</dbReference>
<evidence type="ECO:0000256" key="3">
    <source>
        <dbReference type="SAM" id="MobiDB-lite"/>
    </source>
</evidence>
<evidence type="ECO:0000313" key="4">
    <source>
        <dbReference type="EMBL" id="RNI23229.1"/>
    </source>
</evidence>
<comment type="caution">
    <text evidence="4">The sequence shown here is derived from an EMBL/GenBank/DDBJ whole genome shotgun (WGS) entry which is preliminary data.</text>
</comment>
<dbReference type="Gene3D" id="3.40.1620.10">
    <property type="entry name" value="YefM-like domain"/>
    <property type="match status" value="1"/>
</dbReference>
<dbReference type="AlphaFoldDB" id="A0A3M9MCD7"/>
<protein>
    <recommendedName>
        <fullName evidence="2">Antitoxin</fullName>
    </recommendedName>
</protein>
<dbReference type="OrthoDB" id="4419580at2"/>
<dbReference type="SUPFAM" id="SSF143120">
    <property type="entry name" value="YefM-like"/>
    <property type="match status" value="1"/>
</dbReference>
<feature type="region of interest" description="Disordered" evidence="3">
    <location>
        <begin position="49"/>
        <end position="83"/>
    </location>
</feature>
<dbReference type="InterPro" id="IPR006442">
    <property type="entry name" value="Antitoxin_Phd/YefM"/>
</dbReference>
<organism evidence="4 5">
    <name type="scientific">Flexivirga caeni</name>
    <dbReference type="NCBI Taxonomy" id="2294115"/>
    <lineage>
        <taxon>Bacteria</taxon>
        <taxon>Bacillati</taxon>
        <taxon>Actinomycetota</taxon>
        <taxon>Actinomycetes</taxon>
        <taxon>Micrococcales</taxon>
        <taxon>Dermacoccaceae</taxon>
        <taxon>Flexivirga</taxon>
    </lineage>
</organism>
<name>A0A3M9MCD7_9MICO</name>
<evidence type="ECO:0000256" key="2">
    <source>
        <dbReference type="RuleBase" id="RU362080"/>
    </source>
</evidence>
<feature type="compositionally biased region" description="Acidic residues" evidence="3">
    <location>
        <begin position="74"/>
        <end position="83"/>
    </location>
</feature>
<proteinExistence type="inferred from homology"/>
<dbReference type="NCBIfam" id="TIGR01552">
    <property type="entry name" value="phd_fam"/>
    <property type="match status" value="1"/>
</dbReference>
<keyword evidence="5" id="KW-1185">Reference proteome</keyword>
<accession>A0A3M9MCD7</accession>
<dbReference type="EMBL" id="RJJQ01000005">
    <property type="protein sequence ID" value="RNI23229.1"/>
    <property type="molecule type" value="Genomic_DNA"/>
</dbReference>
<gene>
    <name evidence="4" type="ORF">EFY87_07285</name>
</gene>